<gene>
    <name evidence="2" type="ORF">AGR4C_Lc120107</name>
</gene>
<evidence type="ECO:0000313" key="2">
    <source>
        <dbReference type="EMBL" id="CUX48521.1"/>
    </source>
</evidence>
<evidence type="ECO:0000313" key="3">
    <source>
        <dbReference type="Proteomes" id="UP000191897"/>
    </source>
</evidence>
<evidence type="ECO:0000256" key="1">
    <source>
        <dbReference type="SAM" id="MobiDB-lite"/>
    </source>
</evidence>
<dbReference type="AlphaFoldDB" id="A0A1S7R815"/>
<reference evidence="2 3" key="1">
    <citation type="submission" date="2016-01" db="EMBL/GenBank/DDBJ databases">
        <authorList>
            <person name="Oliw E.H."/>
        </authorList>
    </citation>
    <scope>NUCLEOTIDE SEQUENCE [LARGE SCALE GENOMIC DNA]</scope>
    <source>
        <strain evidence="2 3">Kerr 14</strain>
    </source>
</reference>
<proteinExistence type="predicted"/>
<accession>A0A1S7R815</accession>
<dbReference type="Proteomes" id="UP000191897">
    <property type="component" value="Unassembled WGS sequence"/>
</dbReference>
<organism evidence="2 3">
    <name type="scientific">Agrobacterium tumefaciens str. Kerr 14</name>
    <dbReference type="NCBI Taxonomy" id="1183424"/>
    <lineage>
        <taxon>Bacteria</taxon>
        <taxon>Pseudomonadati</taxon>
        <taxon>Pseudomonadota</taxon>
        <taxon>Alphaproteobacteria</taxon>
        <taxon>Hyphomicrobiales</taxon>
        <taxon>Rhizobiaceae</taxon>
        <taxon>Rhizobium/Agrobacterium group</taxon>
        <taxon>Agrobacterium</taxon>
        <taxon>Agrobacterium tumefaciens complex</taxon>
    </lineage>
</organism>
<protein>
    <submittedName>
        <fullName evidence="2">Succinoglycan biosynthesis transport protein</fullName>
    </submittedName>
</protein>
<dbReference type="EMBL" id="FBWC01000022">
    <property type="protein sequence ID" value="CUX48521.1"/>
    <property type="molecule type" value="Genomic_DNA"/>
</dbReference>
<name>A0A1S7R815_AGRTU</name>
<feature type="region of interest" description="Disordered" evidence="1">
    <location>
        <begin position="118"/>
        <end position="137"/>
    </location>
</feature>
<sequence>MESKLRIITSDNLLARVVDELKLDQDRLPARLKAMFSSAPDDGDNRVGALRSLGDRVSAERDPRSIVVTLSVWTNDAEKSVTVSKAIVKAFESELFQTTSDSSQRVVDDLKKRLEEMRENGLQENNGQHVKISHPAS</sequence>